<proteinExistence type="predicted"/>
<reference evidence="1 2" key="1">
    <citation type="submission" date="2019-12" db="EMBL/GenBank/DDBJ databases">
        <title>Defluviitalea raffinosedens, isolated from a biogas fermenter, genome sequencing and characterization.</title>
        <authorList>
            <person name="Rettenmaier R."/>
            <person name="Schneider M."/>
            <person name="Neuhaus K."/>
            <person name="Liebl W."/>
            <person name="Zverlov V."/>
        </authorList>
    </citation>
    <scope>NUCLEOTIDE SEQUENCE [LARGE SCALE GENOMIC DNA]</scope>
    <source>
        <strain evidence="1 2">249c-K6</strain>
    </source>
</reference>
<dbReference type="AlphaFoldDB" id="A0A7C8HG54"/>
<evidence type="ECO:0000313" key="1">
    <source>
        <dbReference type="EMBL" id="KAE9635656.1"/>
    </source>
</evidence>
<dbReference type="Proteomes" id="UP000483018">
    <property type="component" value="Unassembled WGS sequence"/>
</dbReference>
<evidence type="ECO:0000313" key="2">
    <source>
        <dbReference type="Proteomes" id="UP000483018"/>
    </source>
</evidence>
<organism evidence="1 2">
    <name type="scientific">Defluviitalea raffinosedens</name>
    <dbReference type="NCBI Taxonomy" id="1450156"/>
    <lineage>
        <taxon>Bacteria</taxon>
        <taxon>Bacillati</taxon>
        <taxon>Bacillota</taxon>
        <taxon>Clostridia</taxon>
        <taxon>Lachnospirales</taxon>
        <taxon>Defluviitaleaceae</taxon>
        <taxon>Defluviitalea</taxon>
    </lineage>
</organism>
<dbReference type="RefSeq" id="WP_158739902.1">
    <property type="nucleotide sequence ID" value="NZ_JAFBEP010000001.1"/>
</dbReference>
<dbReference type="EMBL" id="WSLF01000003">
    <property type="protein sequence ID" value="KAE9635656.1"/>
    <property type="molecule type" value="Genomic_DNA"/>
</dbReference>
<accession>A0A7C8HG54</accession>
<keyword evidence="2" id="KW-1185">Reference proteome</keyword>
<sequence>MEILYFIIVTLFSAFTLLLLSSQCKHYAVKKGEELVKLISRNKQI</sequence>
<protein>
    <submittedName>
        <fullName evidence="1">Uncharacterized protein</fullName>
    </submittedName>
</protein>
<name>A0A7C8HG54_9FIRM</name>
<comment type="caution">
    <text evidence="1">The sequence shown here is derived from an EMBL/GenBank/DDBJ whole genome shotgun (WGS) entry which is preliminary data.</text>
</comment>
<gene>
    <name evidence="1" type="ORF">GND95_05795</name>
</gene>